<evidence type="ECO:0000256" key="3">
    <source>
        <dbReference type="ARBA" id="ARBA00022475"/>
    </source>
</evidence>
<dbReference type="Pfam" id="PF03916">
    <property type="entry name" value="NrfD"/>
    <property type="match status" value="1"/>
</dbReference>
<feature type="transmembrane region" description="Helical" evidence="7">
    <location>
        <begin position="93"/>
        <end position="114"/>
    </location>
</feature>
<feature type="transmembrane region" description="Helical" evidence="7">
    <location>
        <begin position="55"/>
        <end position="73"/>
    </location>
</feature>
<dbReference type="PANTHER" id="PTHR34856">
    <property type="entry name" value="PROTEIN NRFD"/>
    <property type="match status" value="1"/>
</dbReference>
<dbReference type="GO" id="GO:0005886">
    <property type="term" value="C:plasma membrane"/>
    <property type="evidence" value="ECO:0007669"/>
    <property type="project" value="UniProtKB-SubCell"/>
</dbReference>
<feature type="transmembrane region" description="Helical" evidence="7">
    <location>
        <begin position="332"/>
        <end position="358"/>
    </location>
</feature>
<dbReference type="PANTHER" id="PTHR34856:SF2">
    <property type="entry name" value="PROTEIN NRFD"/>
    <property type="match status" value="1"/>
</dbReference>
<evidence type="ECO:0000256" key="5">
    <source>
        <dbReference type="ARBA" id="ARBA00022989"/>
    </source>
</evidence>
<keyword evidence="6 7" id="KW-0472">Membrane</keyword>
<comment type="caution">
    <text evidence="8">The sequence shown here is derived from an EMBL/GenBank/DDBJ whole genome shotgun (WGS) entry which is preliminary data.</text>
</comment>
<dbReference type="EMBL" id="NTFH01000006">
    <property type="protein sequence ID" value="PHQ15604.1"/>
    <property type="molecule type" value="Genomic_DNA"/>
</dbReference>
<sequence length="369" mass="40561">MNSMAIEVLTPRYGIAWYPWAVQYFFMIAVSYSALLLTVPGLIFGNKNYQPLAKVALLVTVTCTLVGPVALLADLHQPLRFWHFYANLNTQSWMSIGSLLLPLYLVMVLAYAWLAWRPAMQEQAQEPGWIGKLSGWISMGSWQAPRWMLVLAGLGALAFAFGIMLYTGAEVAILKSRPLWHTNWLPVMFVLTGLVAASGLVVLINRLMTGNDEEINRQGLKVIFVSMALAAIVAALWVSEGITGFSPSVEAAFESLKGNAEWRLVAIYGLAVGIVLTLATIAMLRRPGWMTRAWIAGLLAVHIGWTFRWMVLMEVQTVAKNTAGYYQYAVEAGSSGLLGIVGTFGLWLAALLIIDILVPWKKGLQAGSH</sequence>
<evidence type="ECO:0000256" key="7">
    <source>
        <dbReference type="SAM" id="Phobius"/>
    </source>
</evidence>
<dbReference type="InterPro" id="IPR005614">
    <property type="entry name" value="NrfD-like"/>
</dbReference>
<evidence type="ECO:0000313" key="9">
    <source>
        <dbReference type="Proteomes" id="UP000231409"/>
    </source>
</evidence>
<feature type="transmembrane region" description="Helical" evidence="7">
    <location>
        <begin position="293"/>
        <end position="312"/>
    </location>
</feature>
<dbReference type="Proteomes" id="UP000231409">
    <property type="component" value="Unassembled WGS sequence"/>
</dbReference>
<evidence type="ECO:0000256" key="2">
    <source>
        <dbReference type="ARBA" id="ARBA00008929"/>
    </source>
</evidence>
<proteinExistence type="inferred from homology"/>
<dbReference type="Gene3D" id="1.20.1630.10">
    <property type="entry name" value="Formate dehydrogenase/DMSO reductase domain"/>
    <property type="match status" value="1"/>
</dbReference>
<dbReference type="RefSeq" id="WP_099614178.1">
    <property type="nucleotide sequence ID" value="NZ_KZ319369.1"/>
</dbReference>
<feature type="transmembrane region" description="Helical" evidence="7">
    <location>
        <begin position="187"/>
        <end position="208"/>
    </location>
</feature>
<keyword evidence="9" id="KW-1185">Reference proteome</keyword>
<keyword evidence="4 7" id="KW-0812">Transmembrane</keyword>
<reference evidence="8 9" key="1">
    <citation type="submission" date="2017-09" db="EMBL/GenBank/DDBJ databases">
        <title>The draft genome sequences of Marinobacter sp. PWS21.</title>
        <authorList>
            <person name="Cao J."/>
        </authorList>
    </citation>
    <scope>NUCLEOTIDE SEQUENCE [LARGE SCALE GENOMIC DNA]</scope>
    <source>
        <strain evidence="8 9">PWS21</strain>
    </source>
</reference>
<keyword evidence="3" id="KW-1003">Cell membrane</keyword>
<evidence type="ECO:0000313" key="8">
    <source>
        <dbReference type="EMBL" id="PHQ15604.1"/>
    </source>
</evidence>
<keyword evidence="5 7" id="KW-1133">Transmembrane helix</keyword>
<dbReference type="AlphaFoldDB" id="A0A2G1UM70"/>
<feature type="transmembrane region" description="Helical" evidence="7">
    <location>
        <begin position="220"/>
        <end position="238"/>
    </location>
</feature>
<evidence type="ECO:0000256" key="1">
    <source>
        <dbReference type="ARBA" id="ARBA00004651"/>
    </source>
</evidence>
<comment type="subcellular location">
    <subcellularLocation>
        <location evidence="1">Cell membrane</location>
        <topology evidence="1">Multi-pass membrane protein</topology>
    </subcellularLocation>
</comment>
<name>A0A2G1UM70_9GAMM</name>
<feature type="transmembrane region" description="Helical" evidence="7">
    <location>
        <begin position="20"/>
        <end position="43"/>
    </location>
</feature>
<comment type="similarity">
    <text evidence="2">Belongs to the NrfD family.</text>
</comment>
<accession>A0A2G1UM70</accession>
<evidence type="ECO:0000256" key="4">
    <source>
        <dbReference type="ARBA" id="ARBA00022692"/>
    </source>
</evidence>
<dbReference type="InterPro" id="IPR052049">
    <property type="entry name" value="Electron_transfer_protein"/>
</dbReference>
<gene>
    <name evidence="8" type="ORF">CLH61_08020</name>
</gene>
<feature type="transmembrane region" description="Helical" evidence="7">
    <location>
        <begin position="265"/>
        <end position="284"/>
    </location>
</feature>
<organism evidence="8 9">
    <name type="scientific">Marinobacter profundi</name>
    <dbReference type="NCBI Taxonomy" id="2666256"/>
    <lineage>
        <taxon>Bacteria</taxon>
        <taxon>Pseudomonadati</taxon>
        <taxon>Pseudomonadota</taxon>
        <taxon>Gammaproteobacteria</taxon>
        <taxon>Pseudomonadales</taxon>
        <taxon>Marinobacteraceae</taxon>
        <taxon>Marinobacter</taxon>
    </lineage>
</organism>
<protein>
    <submittedName>
        <fullName evidence="8">Tetrathionate reductase</fullName>
    </submittedName>
</protein>
<evidence type="ECO:0000256" key="6">
    <source>
        <dbReference type="ARBA" id="ARBA00023136"/>
    </source>
</evidence>
<feature type="transmembrane region" description="Helical" evidence="7">
    <location>
        <begin position="147"/>
        <end position="167"/>
    </location>
</feature>